<evidence type="ECO:0000256" key="1">
    <source>
        <dbReference type="SAM" id="MobiDB-lite"/>
    </source>
</evidence>
<name>B6SN07_MAIZE</name>
<dbReference type="EMBL" id="EU954122">
    <property type="protein sequence ID" value="ACG26240.1"/>
    <property type="molecule type" value="mRNA"/>
</dbReference>
<accession>B6SN07</accession>
<protein>
    <submittedName>
        <fullName evidence="2">Uncharacterized protein</fullName>
    </submittedName>
</protein>
<dbReference type="HOGENOM" id="CLU_2124681_0_0_1"/>
<organism evidence="2">
    <name type="scientific">Zea mays</name>
    <name type="common">Maize</name>
    <dbReference type="NCBI Taxonomy" id="4577"/>
    <lineage>
        <taxon>Eukaryota</taxon>
        <taxon>Viridiplantae</taxon>
        <taxon>Streptophyta</taxon>
        <taxon>Embryophyta</taxon>
        <taxon>Tracheophyta</taxon>
        <taxon>Spermatophyta</taxon>
        <taxon>Magnoliopsida</taxon>
        <taxon>Liliopsida</taxon>
        <taxon>Poales</taxon>
        <taxon>Poaceae</taxon>
        <taxon>PACMAD clade</taxon>
        <taxon>Panicoideae</taxon>
        <taxon>Andropogonodae</taxon>
        <taxon>Andropogoneae</taxon>
        <taxon>Tripsacinae</taxon>
        <taxon>Zea</taxon>
    </lineage>
</organism>
<dbReference type="ExpressionAtlas" id="B6SN07">
    <property type="expression patterns" value="baseline and differential"/>
</dbReference>
<feature type="region of interest" description="Disordered" evidence="1">
    <location>
        <begin position="1"/>
        <end position="24"/>
    </location>
</feature>
<reference evidence="2" key="1">
    <citation type="journal article" date="2009" name="Plant Mol. Biol.">
        <title>Insights into corn genes derived from large-scale cDNA sequencing.</title>
        <authorList>
            <person name="Alexandrov N.N."/>
            <person name="Brover V.V."/>
            <person name="Freidin S."/>
            <person name="Troukhan M.E."/>
            <person name="Tatarinova T.V."/>
            <person name="Zhang H."/>
            <person name="Swaller T.J."/>
            <person name="Lu Y.P."/>
            <person name="Bouck J."/>
            <person name="Flavell R.B."/>
            <person name="Feldmann K.A."/>
        </authorList>
    </citation>
    <scope>NUCLEOTIDE SEQUENCE</scope>
</reference>
<proteinExistence type="evidence at transcript level"/>
<sequence length="114" mass="12010">MAGIRLTPEEPEMPVGTPPRPQLPPFVAAAGGGGGGLEMASDDERSIAADSWSVRSEYGSTLDDDQRYADAAEVLAASASSANFPSAASDYWYETIFCRMASSVCELDATDLEI</sequence>
<dbReference type="AlphaFoldDB" id="B6SN07"/>
<evidence type="ECO:0000313" key="2">
    <source>
        <dbReference type="EMBL" id="ACG26240.1"/>
    </source>
</evidence>